<protein>
    <submittedName>
        <fullName evidence="2">Uncharacterized protein</fullName>
    </submittedName>
</protein>
<keyword evidence="3" id="KW-1185">Reference proteome</keyword>
<feature type="transmembrane region" description="Helical" evidence="1">
    <location>
        <begin position="211"/>
        <end position="231"/>
    </location>
</feature>
<feature type="transmembrane region" description="Helical" evidence="1">
    <location>
        <begin position="171"/>
        <end position="191"/>
    </location>
</feature>
<proteinExistence type="predicted"/>
<feature type="transmembrane region" description="Helical" evidence="1">
    <location>
        <begin position="327"/>
        <end position="349"/>
    </location>
</feature>
<dbReference type="RefSeq" id="WP_007783219.1">
    <property type="nucleotide sequence ID" value="NZ_CM001441.1"/>
</dbReference>
<accession>H5Y3W1</accession>
<feature type="transmembrane region" description="Helical" evidence="1">
    <location>
        <begin position="252"/>
        <end position="275"/>
    </location>
</feature>
<feature type="transmembrane region" description="Helical" evidence="1">
    <location>
        <begin position="295"/>
        <end position="315"/>
    </location>
</feature>
<feature type="transmembrane region" description="Helical" evidence="1">
    <location>
        <begin position="129"/>
        <end position="151"/>
    </location>
</feature>
<evidence type="ECO:0000313" key="3">
    <source>
        <dbReference type="Proteomes" id="UP000005104"/>
    </source>
</evidence>
<evidence type="ECO:0000256" key="1">
    <source>
        <dbReference type="SAM" id="Phobius"/>
    </source>
</evidence>
<keyword evidence="1" id="KW-0812">Transmembrane</keyword>
<dbReference type="OrthoDB" id="1790880at2"/>
<feature type="transmembrane region" description="Helical" evidence="1">
    <location>
        <begin position="369"/>
        <end position="387"/>
    </location>
</feature>
<gene>
    <name evidence="2" type="ORF">DesyoDRAFT_2424</name>
</gene>
<dbReference type="AlphaFoldDB" id="H5Y3W1"/>
<feature type="transmembrane region" description="Helical" evidence="1">
    <location>
        <begin position="12"/>
        <end position="34"/>
    </location>
</feature>
<dbReference type="EMBL" id="CM001441">
    <property type="protein sequence ID" value="EHQ89499.1"/>
    <property type="molecule type" value="Genomic_DNA"/>
</dbReference>
<reference evidence="2 3" key="1">
    <citation type="submission" date="2011-11" db="EMBL/GenBank/DDBJ databases">
        <title>The Noncontiguous Finished genome of Desulfosporosinus youngiae DSM 17734.</title>
        <authorList>
            <consortium name="US DOE Joint Genome Institute (JGI-PGF)"/>
            <person name="Lucas S."/>
            <person name="Han J."/>
            <person name="Lapidus A."/>
            <person name="Cheng J.-F."/>
            <person name="Goodwin L."/>
            <person name="Pitluck S."/>
            <person name="Peters L."/>
            <person name="Ovchinnikova G."/>
            <person name="Lu M."/>
            <person name="Land M.L."/>
            <person name="Hauser L."/>
            <person name="Pester M."/>
            <person name="Spring S."/>
            <person name="Ollivier B."/>
            <person name="Rattei T."/>
            <person name="Klenk H.-P."/>
            <person name="Wagner M."/>
            <person name="Loy A."/>
            <person name="Woyke T.J."/>
        </authorList>
    </citation>
    <scope>NUCLEOTIDE SEQUENCE [LARGE SCALE GENOMIC DNA]</scope>
    <source>
        <strain evidence="2 3">DSM 17734</strain>
    </source>
</reference>
<dbReference type="eggNOG" id="ENOG502Z7K0">
    <property type="taxonomic scope" value="Bacteria"/>
</dbReference>
<keyword evidence="1" id="KW-0472">Membrane</keyword>
<feature type="transmembrane region" description="Helical" evidence="1">
    <location>
        <begin position="46"/>
        <end position="69"/>
    </location>
</feature>
<dbReference type="Proteomes" id="UP000005104">
    <property type="component" value="Chromosome"/>
</dbReference>
<dbReference type="STRING" id="768710.DesyoDRAFT_2424"/>
<feature type="transmembrane region" description="Helical" evidence="1">
    <location>
        <begin position="81"/>
        <end position="103"/>
    </location>
</feature>
<dbReference type="HOGENOM" id="CLU_668563_0_0_9"/>
<name>H5Y3W1_9FIRM</name>
<organism evidence="2 3">
    <name type="scientific">Desulfosporosinus youngiae DSM 17734</name>
    <dbReference type="NCBI Taxonomy" id="768710"/>
    <lineage>
        <taxon>Bacteria</taxon>
        <taxon>Bacillati</taxon>
        <taxon>Bacillota</taxon>
        <taxon>Clostridia</taxon>
        <taxon>Eubacteriales</taxon>
        <taxon>Desulfitobacteriaceae</taxon>
        <taxon>Desulfosporosinus</taxon>
    </lineage>
</organism>
<keyword evidence="1" id="KW-1133">Transmembrane helix</keyword>
<sequence>MSNHASHPRWGQPLTGLIATASIGIFSLITWYIFGSPQGIFKYYEHPILEFLAWMVLIGVWQHILFGNWPIAKLEPVKRGIVMLGINIAATYIIIYGVFQGFLGKLILPLWSVEALTVRGITEEVAREYTGGALTMFVLIGFFTYMFWTILFKKWPWGGKLTQPALGLAEWGITTVVTLLAYGTLIYPFYVSVVLKQPLAAAAPWWGGIDGVAHLNYVVAIWQWMAMYLLMTANIWSGKPFHLIKKQPWSGLVGLVSLIAIAYLTVKILMFGMGAVWGAVNPQASDGPASLVWRYYHIASMAGFTLFPFLIWNHYFDNWPQKWGSAVGWIVRTVIVFALAAVQYFVYYMVCLPLLGLMPELSNHANKPLVWLFWVAIPVVFNVWFMGKVPFYKSTSEQVNLAESKGVSTN</sequence>
<evidence type="ECO:0000313" key="2">
    <source>
        <dbReference type="EMBL" id="EHQ89499.1"/>
    </source>
</evidence>